<keyword evidence="2" id="KW-0344">Guanine-nucleotide releasing factor</keyword>
<evidence type="ECO:0000313" key="7">
    <source>
        <dbReference type="EMBL" id="PIK49451.1"/>
    </source>
</evidence>
<accession>A0A2G8KN71</accession>
<evidence type="ECO:0000256" key="6">
    <source>
        <dbReference type="SAM" id="MobiDB-lite"/>
    </source>
</evidence>
<evidence type="ECO:0000256" key="4">
    <source>
        <dbReference type="ARBA" id="ARBA00040366"/>
    </source>
</evidence>
<protein>
    <recommendedName>
        <fullName evidence="4">SH3 domain-binding protein 5-like</fullName>
    </recommendedName>
</protein>
<evidence type="ECO:0000256" key="1">
    <source>
        <dbReference type="ARBA" id="ARBA00007796"/>
    </source>
</evidence>
<evidence type="ECO:0000256" key="3">
    <source>
        <dbReference type="ARBA" id="ARBA00023054"/>
    </source>
</evidence>
<comment type="caution">
    <text evidence="7">The sequence shown here is derived from an EMBL/GenBank/DDBJ whole genome shotgun (WGS) entry which is preliminary data.</text>
</comment>
<feature type="coiled-coil region" evidence="5">
    <location>
        <begin position="85"/>
        <end position="204"/>
    </location>
</feature>
<dbReference type="AlphaFoldDB" id="A0A2G8KN71"/>
<proteinExistence type="inferred from homology"/>
<keyword evidence="3 5" id="KW-0175">Coiled coil</keyword>
<sequence>MLLFMHINEEELETLNRAAEDINTMELLLGEARVKFRAAMKDATRKLNELGVKLGSSVEKSRVYYDVREKAKELQQETQAAAVKFERANSHLATAKEMVELAEQEALKEGLVFDTNWQEMLNQATMKVNEAEKDRLESEEMHMATASRYEAAEKEVKRLQRSLKRNINKSKPYFEANNEFKLVLEALKSKVDVLTEQVSLAKGKYKAALQNLEIISSNIHHQRHQTPPEQRESGVGAESTFIESKDGPDSPLSSPHISLKGLGFQEVMEECCPLEKDYEGQNLLLRARRNPCRSISVPSEGDETNSEIDPLSIMSRTLSTDHLDNLSDTSSFVSIEAILDQDRLDTDSILSEEGLECTFERGHRW</sequence>
<dbReference type="Pfam" id="PF05276">
    <property type="entry name" value="SH3BP5"/>
    <property type="match status" value="1"/>
</dbReference>
<reference evidence="7 8" key="1">
    <citation type="journal article" date="2017" name="PLoS Biol.">
        <title>The sea cucumber genome provides insights into morphological evolution and visceral regeneration.</title>
        <authorList>
            <person name="Zhang X."/>
            <person name="Sun L."/>
            <person name="Yuan J."/>
            <person name="Sun Y."/>
            <person name="Gao Y."/>
            <person name="Zhang L."/>
            <person name="Li S."/>
            <person name="Dai H."/>
            <person name="Hamel J.F."/>
            <person name="Liu C."/>
            <person name="Yu Y."/>
            <person name="Liu S."/>
            <person name="Lin W."/>
            <person name="Guo K."/>
            <person name="Jin S."/>
            <person name="Xu P."/>
            <person name="Storey K.B."/>
            <person name="Huan P."/>
            <person name="Zhang T."/>
            <person name="Zhou Y."/>
            <person name="Zhang J."/>
            <person name="Lin C."/>
            <person name="Li X."/>
            <person name="Xing L."/>
            <person name="Huo D."/>
            <person name="Sun M."/>
            <person name="Wang L."/>
            <person name="Mercier A."/>
            <person name="Li F."/>
            <person name="Yang H."/>
            <person name="Xiang J."/>
        </authorList>
    </citation>
    <scope>NUCLEOTIDE SEQUENCE [LARGE SCALE GENOMIC DNA]</scope>
    <source>
        <strain evidence="7">Shaxun</strain>
        <tissue evidence="7">Muscle</tissue>
    </source>
</reference>
<evidence type="ECO:0000256" key="2">
    <source>
        <dbReference type="ARBA" id="ARBA00022658"/>
    </source>
</evidence>
<organism evidence="7 8">
    <name type="scientific">Stichopus japonicus</name>
    <name type="common">Sea cucumber</name>
    <dbReference type="NCBI Taxonomy" id="307972"/>
    <lineage>
        <taxon>Eukaryota</taxon>
        <taxon>Metazoa</taxon>
        <taxon>Echinodermata</taxon>
        <taxon>Eleutherozoa</taxon>
        <taxon>Echinozoa</taxon>
        <taxon>Holothuroidea</taxon>
        <taxon>Aspidochirotacea</taxon>
        <taxon>Aspidochirotida</taxon>
        <taxon>Stichopodidae</taxon>
        <taxon>Apostichopus</taxon>
    </lineage>
</organism>
<dbReference type="PANTHER" id="PTHR19423">
    <property type="entry name" value="SH3 DOMAIN-BINDING PROTEIN 5"/>
    <property type="match status" value="1"/>
</dbReference>
<gene>
    <name evidence="7" type="ORF">BSL78_13681</name>
</gene>
<evidence type="ECO:0000256" key="5">
    <source>
        <dbReference type="SAM" id="Coils"/>
    </source>
</evidence>
<comment type="similarity">
    <text evidence="1">Belongs to the SH3BP5 family.</text>
</comment>
<evidence type="ECO:0000313" key="8">
    <source>
        <dbReference type="Proteomes" id="UP000230750"/>
    </source>
</evidence>
<dbReference type="InterPro" id="IPR007940">
    <property type="entry name" value="SH3BP5"/>
</dbReference>
<dbReference type="GO" id="GO:0004860">
    <property type="term" value="F:protein kinase inhibitor activity"/>
    <property type="evidence" value="ECO:0007669"/>
    <property type="project" value="TreeGrafter"/>
</dbReference>
<keyword evidence="8" id="KW-1185">Reference proteome</keyword>
<dbReference type="GO" id="GO:0035556">
    <property type="term" value="P:intracellular signal transduction"/>
    <property type="evidence" value="ECO:0007669"/>
    <property type="project" value="InterPro"/>
</dbReference>
<dbReference type="PANTHER" id="PTHR19423:SF8">
    <property type="entry name" value="SH3 DOMAIN-BINDING PROTEIN 5-LIKE"/>
    <property type="match status" value="1"/>
</dbReference>
<dbReference type="GO" id="GO:0005737">
    <property type="term" value="C:cytoplasm"/>
    <property type="evidence" value="ECO:0007669"/>
    <property type="project" value="TreeGrafter"/>
</dbReference>
<dbReference type="Proteomes" id="UP000230750">
    <property type="component" value="Unassembled WGS sequence"/>
</dbReference>
<name>A0A2G8KN71_STIJA</name>
<dbReference type="OrthoDB" id="446789at2759"/>
<dbReference type="GO" id="GO:0005085">
    <property type="term" value="F:guanyl-nucleotide exchange factor activity"/>
    <property type="evidence" value="ECO:0007669"/>
    <property type="project" value="UniProtKB-KW"/>
</dbReference>
<dbReference type="EMBL" id="MRZV01000465">
    <property type="protein sequence ID" value="PIK49451.1"/>
    <property type="molecule type" value="Genomic_DNA"/>
</dbReference>
<dbReference type="STRING" id="307972.A0A2G8KN71"/>
<feature type="region of interest" description="Disordered" evidence="6">
    <location>
        <begin position="220"/>
        <end position="253"/>
    </location>
</feature>